<dbReference type="RefSeq" id="WP_149679347.1">
    <property type="nucleotide sequence ID" value="NZ_DAONMB010000051.1"/>
</dbReference>
<dbReference type="NCBIfam" id="TIGR03596">
    <property type="entry name" value="GTPase_YlqF"/>
    <property type="match status" value="1"/>
</dbReference>
<comment type="similarity">
    <text evidence="4">Belongs to the TRAFAC class YlqF/YawG GTPase family. MTG1 subfamily.</text>
</comment>
<dbReference type="PANTHER" id="PTHR45782">
    <property type="entry name" value="MITOCHONDRIAL RIBOSOME-ASSOCIATED GTPASE 1"/>
    <property type="match status" value="1"/>
</dbReference>
<sequence length="291" mass="32282">MNIQWFPGHMAKTRRLIQENLKLVDVVIELLDARIPMSSRNPEIDRLVGSKPRIIALNKSDLSDPGKNSQWAQYFKNRNIDVIYTNAITGAGLNELKNKLKELTRHKTESAAAKGRIGRAVKTMVVGIPNVGKSAFINKIAGRASAQTGDRPGVTRSKQWVRINPEIQLLDTPGILWPKFEDVETGLNLAFTGAIRDEIMDTAELAAKLMERLACLYPDALMARYKLSQVHDRTGLMLLEEAGRKRGCLVSGGEVDLYRIAAIVLDEFRGGKIGKITLESPPENENTEGQP</sequence>
<dbReference type="FunFam" id="3.40.50.300:FF:000590">
    <property type="entry name" value="Ribosome biogenesis GTPase A"/>
    <property type="match status" value="1"/>
</dbReference>
<keyword evidence="8" id="KW-1185">Reference proteome</keyword>
<dbReference type="PANTHER" id="PTHR45782:SF4">
    <property type="entry name" value="MITOCHONDRIAL RIBOSOME-ASSOCIATED GTPASE 1"/>
    <property type="match status" value="1"/>
</dbReference>
<dbReference type="OrthoDB" id="9779790at2"/>
<gene>
    <name evidence="7" type="ORF">SAMN05444373_104820</name>
</gene>
<keyword evidence="2 4" id="KW-0547">Nucleotide-binding</keyword>
<comment type="subcellular location">
    <subcellularLocation>
        <location evidence="4">Cytoplasm</location>
    </subcellularLocation>
</comment>
<dbReference type="Pfam" id="PF01926">
    <property type="entry name" value="MMR_HSR1"/>
    <property type="match status" value="1"/>
</dbReference>
<evidence type="ECO:0000259" key="6">
    <source>
        <dbReference type="PROSITE" id="PS51721"/>
    </source>
</evidence>
<dbReference type="InterPro" id="IPR019991">
    <property type="entry name" value="GTP-bd_ribosome_bgen"/>
</dbReference>
<keyword evidence="4" id="KW-0963">Cytoplasm</keyword>
<feature type="binding site" evidence="5">
    <location>
        <position position="174"/>
    </location>
    <ligand>
        <name>GTP</name>
        <dbReference type="ChEBI" id="CHEBI:37565"/>
    </ligand>
</feature>
<evidence type="ECO:0000313" key="7">
    <source>
        <dbReference type="EMBL" id="SHJ38864.1"/>
    </source>
</evidence>
<evidence type="ECO:0000256" key="4">
    <source>
        <dbReference type="PIRNR" id="PIRNR006230"/>
    </source>
</evidence>
<dbReference type="GO" id="GO:0005737">
    <property type="term" value="C:cytoplasm"/>
    <property type="evidence" value="ECO:0007669"/>
    <property type="project" value="UniProtKB-SubCell"/>
</dbReference>
<dbReference type="CDD" id="cd01856">
    <property type="entry name" value="YlqF"/>
    <property type="match status" value="1"/>
</dbReference>
<keyword evidence="3 4" id="KW-0342">GTP-binding</keyword>
<proteinExistence type="inferred from homology"/>
<dbReference type="Proteomes" id="UP000324781">
    <property type="component" value="Unassembled WGS sequence"/>
</dbReference>
<dbReference type="InterPro" id="IPR030378">
    <property type="entry name" value="G_CP_dom"/>
</dbReference>
<dbReference type="GO" id="GO:0003924">
    <property type="term" value="F:GTPase activity"/>
    <property type="evidence" value="ECO:0007669"/>
    <property type="project" value="TreeGrafter"/>
</dbReference>
<dbReference type="AlphaFoldDB" id="A0A1M6IWW1"/>
<evidence type="ECO:0000256" key="5">
    <source>
        <dbReference type="PIRSR" id="PIRSR006230-1"/>
    </source>
</evidence>
<evidence type="ECO:0000313" key="8">
    <source>
        <dbReference type="Proteomes" id="UP000324781"/>
    </source>
</evidence>
<dbReference type="InterPro" id="IPR016478">
    <property type="entry name" value="GTPase_MTG1"/>
</dbReference>
<dbReference type="GO" id="GO:0005525">
    <property type="term" value="F:GTP binding"/>
    <property type="evidence" value="ECO:0007669"/>
    <property type="project" value="UniProtKB-KW"/>
</dbReference>
<dbReference type="InterPro" id="IPR023179">
    <property type="entry name" value="GTP-bd_ortho_bundle_sf"/>
</dbReference>
<dbReference type="PIRSF" id="PIRSF006230">
    <property type="entry name" value="MG442"/>
    <property type="match status" value="1"/>
</dbReference>
<evidence type="ECO:0000256" key="3">
    <source>
        <dbReference type="ARBA" id="ARBA00023134"/>
    </source>
</evidence>
<dbReference type="InterPro" id="IPR006073">
    <property type="entry name" value="GTP-bd"/>
</dbReference>
<accession>A0A1M6IWW1</accession>
<comment type="function">
    <text evidence="4">Required for a late step of 50S ribosomal subunit assembly. Has GTPase activity.</text>
</comment>
<protein>
    <recommendedName>
        <fullName evidence="1 4">Ribosome biogenesis GTPase A</fullName>
    </recommendedName>
</protein>
<dbReference type="PROSITE" id="PS51721">
    <property type="entry name" value="G_CP"/>
    <property type="match status" value="1"/>
</dbReference>
<dbReference type="InterPro" id="IPR027417">
    <property type="entry name" value="P-loop_NTPase"/>
</dbReference>
<dbReference type="GO" id="GO:0006412">
    <property type="term" value="P:translation"/>
    <property type="evidence" value="ECO:0007669"/>
    <property type="project" value="TreeGrafter"/>
</dbReference>
<dbReference type="Gene3D" id="3.40.50.300">
    <property type="entry name" value="P-loop containing nucleotide triphosphate hydrolases"/>
    <property type="match status" value="1"/>
</dbReference>
<name>A0A1M6IWW1_9FIRM</name>
<feature type="binding site" evidence="5">
    <location>
        <begin position="58"/>
        <end position="61"/>
    </location>
    <ligand>
        <name>GTP</name>
        <dbReference type="ChEBI" id="CHEBI:37565"/>
    </ligand>
</feature>
<reference evidence="7 8" key="1">
    <citation type="submission" date="2016-11" db="EMBL/GenBank/DDBJ databases">
        <authorList>
            <person name="Varghese N."/>
            <person name="Submissions S."/>
        </authorList>
    </citation>
    <scope>NUCLEOTIDE SEQUENCE [LARGE SCALE GENOMIC DNA]</scope>
    <source>
        <strain evidence="7 8">DSM 19027</strain>
    </source>
</reference>
<dbReference type="SUPFAM" id="SSF52540">
    <property type="entry name" value="P-loop containing nucleoside triphosphate hydrolases"/>
    <property type="match status" value="1"/>
</dbReference>
<feature type="domain" description="CP-type G" evidence="6">
    <location>
        <begin position="13"/>
        <end position="178"/>
    </location>
</feature>
<organism evidence="7 8">
    <name type="scientific">Thermoclostridium caenicola</name>
    <dbReference type="NCBI Taxonomy" id="659425"/>
    <lineage>
        <taxon>Bacteria</taxon>
        <taxon>Bacillati</taxon>
        <taxon>Bacillota</taxon>
        <taxon>Clostridia</taxon>
        <taxon>Eubacteriales</taxon>
        <taxon>Oscillospiraceae</taxon>
        <taxon>Thermoclostridium</taxon>
    </lineage>
</organism>
<evidence type="ECO:0000256" key="2">
    <source>
        <dbReference type="ARBA" id="ARBA00022741"/>
    </source>
</evidence>
<dbReference type="EMBL" id="FQZP01000048">
    <property type="protein sequence ID" value="SHJ38864.1"/>
    <property type="molecule type" value="Genomic_DNA"/>
</dbReference>
<dbReference type="Gene3D" id="1.10.1580.10">
    <property type="match status" value="1"/>
</dbReference>
<evidence type="ECO:0000256" key="1">
    <source>
        <dbReference type="ARBA" id="ARBA00014898"/>
    </source>
</evidence>